<feature type="region of interest" description="Disordered" evidence="1">
    <location>
        <begin position="65"/>
        <end position="128"/>
    </location>
</feature>
<dbReference type="RefSeq" id="WP_306961418.1">
    <property type="nucleotide sequence ID" value="NZ_JAUSRG010000005.1"/>
</dbReference>
<dbReference type="AlphaFoldDB" id="A0AAW8DK83"/>
<sequence length="128" mass="13524">MTGSFELFEDERGCFRFRIAAPDGAVMALSRDFPDKRSAVAGIEAVREYAGMGLITDQCPGVPLRPAAAGDTGRTDHELSMTGPAPAAAPQRVPHLGGRIHAPQRTAPLEPAGALRRAAAGRPRQLQP</sequence>
<comment type="caution">
    <text evidence="3">The sequence shown here is derived from an EMBL/GenBank/DDBJ whole genome shotgun (WGS) entry which is preliminary data.</text>
</comment>
<dbReference type="Gene3D" id="2.30.29.80">
    <property type="match status" value="1"/>
</dbReference>
<accession>A0AAW8DK83</accession>
<evidence type="ECO:0000313" key="6">
    <source>
        <dbReference type="Proteomes" id="UP001242995"/>
    </source>
</evidence>
<evidence type="ECO:0000259" key="2">
    <source>
        <dbReference type="Pfam" id="PF07411"/>
    </source>
</evidence>
<dbReference type="EMBL" id="JAUSRG010000005">
    <property type="protein sequence ID" value="MDP9905388.1"/>
    <property type="molecule type" value="Genomic_DNA"/>
</dbReference>
<proteinExistence type="predicted"/>
<evidence type="ECO:0000313" key="3">
    <source>
        <dbReference type="EMBL" id="MDP9905388.1"/>
    </source>
</evidence>
<organism evidence="3 6">
    <name type="scientific">Arthrobacter bambusae</name>
    <dbReference type="NCBI Taxonomy" id="1338426"/>
    <lineage>
        <taxon>Bacteria</taxon>
        <taxon>Bacillati</taxon>
        <taxon>Actinomycetota</taxon>
        <taxon>Actinomycetes</taxon>
        <taxon>Micrococcales</taxon>
        <taxon>Micrococcaceae</taxon>
        <taxon>Arthrobacter</taxon>
    </lineage>
</organism>
<evidence type="ECO:0000313" key="5">
    <source>
        <dbReference type="Proteomes" id="UP001230951"/>
    </source>
</evidence>
<gene>
    <name evidence="3" type="ORF">J2S90_002354</name>
    <name evidence="4" type="ORF">J2S93_001942</name>
</gene>
<dbReference type="Proteomes" id="UP001242995">
    <property type="component" value="Unassembled WGS sequence"/>
</dbReference>
<protein>
    <submittedName>
        <fullName evidence="3">Uncharacterized protein YegP (UPF0339 family)</fullName>
    </submittedName>
</protein>
<reference evidence="3 5" key="1">
    <citation type="submission" date="2023-07" db="EMBL/GenBank/DDBJ databases">
        <title>Sorghum-associated microbial communities from plants grown in Nebraska, USA.</title>
        <authorList>
            <person name="Schachtman D."/>
        </authorList>
    </citation>
    <scope>NUCLEOTIDE SEQUENCE</scope>
    <source>
        <strain evidence="3">DS1006</strain>
        <strain evidence="4 5">DS1016</strain>
    </source>
</reference>
<evidence type="ECO:0000256" key="1">
    <source>
        <dbReference type="SAM" id="MobiDB-lite"/>
    </source>
</evidence>
<feature type="domain" description="DUF1508" evidence="2">
    <location>
        <begin position="10"/>
        <end position="50"/>
    </location>
</feature>
<feature type="compositionally biased region" description="Low complexity" evidence="1">
    <location>
        <begin position="107"/>
        <end position="128"/>
    </location>
</feature>
<dbReference type="InterPro" id="IPR036913">
    <property type="entry name" value="YegP-like_sf"/>
</dbReference>
<evidence type="ECO:0000313" key="4">
    <source>
        <dbReference type="EMBL" id="MDQ0180520.1"/>
    </source>
</evidence>
<dbReference type="EMBL" id="JAUSTF010000003">
    <property type="protein sequence ID" value="MDQ0180520.1"/>
    <property type="molecule type" value="Genomic_DNA"/>
</dbReference>
<dbReference type="Pfam" id="PF07411">
    <property type="entry name" value="DUF1508"/>
    <property type="match status" value="1"/>
</dbReference>
<dbReference type="SUPFAM" id="SSF160113">
    <property type="entry name" value="YegP-like"/>
    <property type="match status" value="1"/>
</dbReference>
<keyword evidence="5" id="KW-1185">Reference proteome</keyword>
<dbReference type="InterPro" id="IPR010879">
    <property type="entry name" value="DUF1508"/>
</dbReference>
<name>A0AAW8DK83_9MICC</name>
<dbReference type="Proteomes" id="UP001230951">
    <property type="component" value="Unassembled WGS sequence"/>
</dbReference>